<evidence type="ECO:0000256" key="6">
    <source>
        <dbReference type="ARBA" id="ARBA00023065"/>
    </source>
</evidence>
<evidence type="ECO:0000256" key="4">
    <source>
        <dbReference type="ARBA" id="ARBA00022692"/>
    </source>
</evidence>
<evidence type="ECO:0000313" key="12">
    <source>
        <dbReference type="Proteomes" id="UP001314170"/>
    </source>
</evidence>
<dbReference type="Pfam" id="PF11744">
    <property type="entry name" value="ALMT"/>
    <property type="match status" value="1"/>
</dbReference>
<feature type="transmembrane region" description="Helical" evidence="10">
    <location>
        <begin position="51"/>
        <end position="70"/>
    </location>
</feature>
<evidence type="ECO:0000256" key="10">
    <source>
        <dbReference type="SAM" id="Phobius"/>
    </source>
</evidence>
<feature type="transmembrane region" description="Helical" evidence="10">
    <location>
        <begin position="192"/>
        <end position="214"/>
    </location>
</feature>
<reference evidence="11 12" key="1">
    <citation type="submission" date="2024-01" db="EMBL/GenBank/DDBJ databases">
        <authorList>
            <person name="Waweru B."/>
        </authorList>
    </citation>
    <scope>NUCLEOTIDE SEQUENCE [LARGE SCALE GENOMIC DNA]</scope>
</reference>
<evidence type="ECO:0000256" key="9">
    <source>
        <dbReference type="SAM" id="MobiDB-lite"/>
    </source>
</evidence>
<keyword evidence="5 10" id="KW-1133">Transmembrane helix</keyword>
<comment type="subcellular location">
    <subcellularLocation>
        <location evidence="1">Membrane</location>
        <topology evidence="1">Multi-pass membrane protein</topology>
    </subcellularLocation>
</comment>
<gene>
    <name evidence="11" type="ORF">DCAF_LOCUS16585</name>
</gene>
<keyword evidence="12" id="KW-1185">Reference proteome</keyword>
<feature type="transmembrane region" description="Helical" evidence="10">
    <location>
        <begin position="108"/>
        <end position="128"/>
    </location>
</feature>
<dbReference type="InterPro" id="IPR020966">
    <property type="entry name" value="ALMT"/>
</dbReference>
<feature type="transmembrane region" description="Helical" evidence="10">
    <location>
        <begin position="160"/>
        <end position="180"/>
    </location>
</feature>
<feature type="region of interest" description="Disordered" evidence="9">
    <location>
        <begin position="460"/>
        <end position="491"/>
    </location>
</feature>
<feature type="compositionally biased region" description="Polar residues" evidence="9">
    <location>
        <begin position="460"/>
        <end position="471"/>
    </location>
</feature>
<keyword evidence="8" id="KW-0407">Ion channel</keyword>
<dbReference type="GO" id="GO:0034220">
    <property type="term" value="P:monoatomic ion transmembrane transport"/>
    <property type="evidence" value="ECO:0007669"/>
    <property type="project" value="UniProtKB-KW"/>
</dbReference>
<sequence>MEIDHSAIQEKAGPFPRAWGLLKALPDKAKAKVIRVAKSIKTLGQDDPRRIIHSLKVGLALTLVSLVYYLRPLYDGFGVAGMWAVLTVVVIFEFTVGGTLSKGLNRGFATLLACALGLGAQHLACLFGNKGQPIVLGILVFLLAAASTFSRFFPRIKARYDYGVLIFILTFSLVSVSGYRVEELLVMAHQRLSTILVGGATCIVVSICICPVWAGENLHNLVASNVEKLASYLEGFGGEYFQSHEGSNSDKSFLQGYKNVLDSKPTEDTMANLATWEPGHGRFGFRHPWKQYLKIGALSRQCAYQIETLNGYINSDIQAPIEFRCKIQEPCTQISAECGKALKSLALAIKTMTVPSSANFHVENCKTAVKALKIVLKAVSPEHDEDLLGIMPALTVASILFQIVICVEKISETVHELSTLAHFKSVEPTVSPEKPQLLHRGTINPVLDGDSDHVVITIHGTSTDSPENYENPQAPKPTSDVASQEKGAHASGLQAYHKADAAFYGEN</sequence>
<evidence type="ECO:0000313" key="11">
    <source>
        <dbReference type="EMBL" id="CAK7342033.1"/>
    </source>
</evidence>
<name>A0AAV1RXU3_9ROSI</name>
<dbReference type="GO" id="GO:0015743">
    <property type="term" value="P:malate transport"/>
    <property type="evidence" value="ECO:0007669"/>
    <property type="project" value="InterPro"/>
</dbReference>
<keyword evidence="6" id="KW-0406">Ion transport</keyword>
<comment type="caution">
    <text evidence="11">The sequence shown here is derived from an EMBL/GenBank/DDBJ whole genome shotgun (WGS) entry which is preliminary data.</text>
</comment>
<keyword evidence="3" id="KW-0813">Transport</keyword>
<proteinExistence type="inferred from homology"/>
<dbReference type="PANTHER" id="PTHR31086">
    <property type="entry name" value="ALUMINUM-ACTIVATED MALATE TRANSPORTER 10"/>
    <property type="match status" value="1"/>
</dbReference>
<comment type="similarity">
    <text evidence="2">Belongs to the aromatic acid exporter (TC 2.A.85) family.</text>
</comment>
<dbReference type="EMBL" id="CAWUPB010001160">
    <property type="protein sequence ID" value="CAK7342033.1"/>
    <property type="molecule type" value="Genomic_DNA"/>
</dbReference>
<feature type="transmembrane region" description="Helical" evidence="10">
    <location>
        <begin position="76"/>
        <end position="96"/>
    </location>
</feature>
<dbReference type="GO" id="GO:0016020">
    <property type="term" value="C:membrane"/>
    <property type="evidence" value="ECO:0007669"/>
    <property type="project" value="UniProtKB-SubCell"/>
</dbReference>
<organism evidence="11 12">
    <name type="scientific">Dovyalis caffra</name>
    <dbReference type="NCBI Taxonomy" id="77055"/>
    <lineage>
        <taxon>Eukaryota</taxon>
        <taxon>Viridiplantae</taxon>
        <taxon>Streptophyta</taxon>
        <taxon>Embryophyta</taxon>
        <taxon>Tracheophyta</taxon>
        <taxon>Spermatophyta</taxon>
        <taxon>Magnoliopsida</taxon>
        <taxon>eudicotyledons</taxon>
        <taxon>Gunneridae</taxon>
        <taxon>Pentapetalae</taxon>
        <taxon>rosids</taxon>
        <taxon>fabids</taxon>
        <taxon>Malpighiales</taxon>
        <taxon>Salicaceae</taxon>
        <taxon>Flacourtieae</taxon>
        <taxon>Dovyalis</taxon>
    </lineage>
</organism>
<evidence type="ECO:0000256" key="3">
    <source>
        <dbReference type="ARBA" id="ARBA00022448"/>
    </source>
</evidence>
<dbReference type="AlphaFoldDB" id="A0AAV1RXU3"/>
<dbReference type="Proteomes" id="UP001314170">
    <property type="component" value="Unassembled WGS sequence"/>
</dbReference>
<evidence type="ECO:0000256" key="5">
    <source>
        <dbReference type="ARBA" id="ARBA00022989"/>
    </source>
</evidence>
<protein>
    <recommendedName>
        <fullName evidence="13">Aluminum-activated malate transporter 8</fullName>
    </recommendedName>
</protein>
<keyword evidence="4 10" id="KW-0812">Transmembrane</keyword>
<evidence type="ECO:0000256" key="7">
    <source>
        <dbReference type="ARBA" id="ARBA00023136"/>
    </source>
</evidence>
<evidence type="ECO:0000256" key="2">
    <source>
        <dbReference type="ARBA" id="ARBA00007079"/>
    </source>
</evidence>
<accession>A0AAV1RXU3</accession>
<evidence type="ECO:0000256" key="1">
    <source>
        <dbReference type="ARBA" id="ARBA00004141"/>
    </source>
</evidence>
<evidence type="ECO:0008006" key="13">
    <source>
        <dbReference type="Google" id="ProtNLM"/>
    </source>
</evidence>
<evidence type="ECO:0000256" key="8">
    <source>
        <dbReference type="ARBA" id="ARBA00023303"/>
    </source>
</evidence>
<feature type="transmembrane region" description="Helical" evidence="10">
    <location>
        <begin position="134"/>
        <end position="153"/>
    </location>
</feature>
<keyword evidence="7 10" id="KW-0472">Membrane</keyword>